<dbReference type="AlphaFoldDB" id="B9ESK9"/>
<name>B9ESK9_PROMM</name>
<keyword evidence="2" id="KW-1185">Reference proteome</keyword>
<evidence type="ECO:0000313" key="1">
    <source>
        <dbReference type="EMBL" id="CAX32355.1"/>
    </source>
</evidence>
<organism evidence="1 2">
    <name type="scientific">Prochlorococcus marinus (strain MIT 9313)</name>
    <dbReference type="NCBI Taxonomy" id="74547"/>
    <lineage>
        <taxon>Bacteria</taxon>
        <taxon>Bacillati</taxon>
        <taxon>Cyanobacteriota</taxon>
        <taxon>Cyanophyceae</taxon>
        <taxon>Synechococcales</taxon>
        <taxon>Prochlorococcaceae</taxon>
        <taxon>Prochlorococcus</taxon>
    </lineage>
</organism>
<dbReference type="KEGG" id="pmt:PMT_2836"/>
<gene>
    <name evidence="1" type="ordered locus">PMT_2836</name>
</gene>
<accession>B9ESK9</accession>
<dbReference type="EMBL" id="BX548175">
    <property type="protein sequence ID" value="CAX32355.1"/>
    <property type="molecule type" value="Genomic_DNA"/>
</dbReference>
<protein>
    <submittedName>
        <fullName evidence="1">Uncharacterized protein</fullName>
    </submittedName>
</protein>
<dbReference type="HOGENOM" id="CLU_3028786_0_0_3"/>
<proteinExistence type="predicted"/>
<dbReference type="Proteomes" id="UP000001423">
    <property type="component" value="Chromosome"/>
</dbReference>
<sequence>MLAARLNVLVAKYHNGQLHQDELAMQPDRFRNQDLPRHNIDSINTAQDHLNGEMS</sequence>
<evidence type="ECO:0000313" key="2">
    <source>
        <dbReference type="Proteomes" id="UP000001423"/>
    </source>
</evidence>
<reference evidence="1 2" key="1">
    <citation type="journal article" date="2003" name="Nature">
        <title>Genome divergence in two Prochlorococcus ecotypes reflects oceanic niche differentiation.</title>
        <authorList>
            <person name="Rocap G."/>
            <person name="Larimer F.W."/>
            <person name="Lamerdin J.E."/>
            <person name="Malfatti S."/>
            <person name="Chain P."/>
            <person name="Ahlgren N.A."/>
            <person name="Arellano A."/>
            <person name="Coleman M."/>
            <person name="Hauser L."/>
            <person name="Hess W.R."/>
            <person name="Johnson Z.I."/>
            <person name="Land M.L."/>
            <person name="Lindell D."/>
            <person name="Post A.F."/>
            <person name="Regala W."/>
            <person name="Shah M."/>
            <person name="Shaw S.L."/>
            <person name="Steglich C."/>
            <person name="Sullivan M.B."/>
            <person name="Ting C.S."/>
            <person name="Tolonen A."/>
            <person name="Webb E.A."/>
            <person name="Zinser E.R."/>
            <person name="Chisholm S.W."/>
        </authorList>
    </citation>
    <scope>NUCLEOTIDE SEQUENCE [LARGE SCALE GENOMIC DNA]</scope>
    <source>
        <strain evidence="2">MIT 9313</strain>
    </source>
</reference>